<dbReference type="RefSeq" id="WP_184969055.1">
    <property type="nucleotide sequence ID" value="NZ_JACHIN010000011.1"/>
</dbReference>
<evidence type="ECO:0000256" key="1">
    <source>
        <dbReference type="ARBA" id="ARBA00022801"/>
    </source>
</evidence>
<evidence type="ECO:0000259" key="2">
    <source>
        <dbReference type="PROSITE" id="PS50263"/>
    </source>
</evidence>
<gene>
    <name evidence="3" type="ORF">HNR40_007061</name>
</gene>
<dbReference type="InterPro" id="IPR050345">
    <property type="entry name" value="Aliph_Amidase/BUP"/>
</dbReference>
<sequence>MSYEILTVALAQTSAVAGDVVANARAAAASIETAAASGASLVLFPELSLIGYDLDLLDDPGVWVTDGDPRLDVVRGAVQEGGLTAVVGAAYRHPDGTAWLASLAFSPDGRVHVHGKCHLHGRERELFRAAGAGALLDVDGWRVALAICYDAGVPGHAEDAARRGAEVYAGSALYTLEEARRIDLHFGARAMDHRMFAVVANYAGRGAGWVSCGGSGAWHPDGTRLTQAATGPGVFTAVLSRAEMAGLREKDARAGYPRAEYQRAADTP</sequence>
<keyword evidence="4" id="KW-1185">Reference proteome</keyword>
<organism evidence="3 4">
    <name type="scientific">Nonomuraea endophytica</name>
    <dbReference type="NCBI Taxonomy" id="714136"/>
    <lineage>
        <taxon>Bacteria</taxon>
        <taxon>Bacillati</taxon>
        <taxon>Actinomycetota</taxon>
        <taxon>Actinomycetes</taxon>
        <taxon>Streptosporangiales</taxon>
        <taxon>Streptosporangiaceae</taxon>
        <taxon>Nonomuraea</taxon>
    </lineage>
</organism>
<dbReference type="Proteomes" id="UP000568380">
    <property type="component" value="Unassembled WGS sequence"/>
</dbReference>
<dbReference type="CDD" id="cd07197">
    <property type="entry name" value="nitrilase"/>
    <property type="match status" value="1"/>
</dbReference>
<dbReference type="PANTHER" id="PTHR43674">
    <property type="entry name" value="NITRILASE C965.09-RELATED"/>
    <property type="match status" value="1"/>
</dbReference>
<dbReference type="InterPro" id="IPR003010">
    <property type="entry name" value="C-N_Hydrolase"/>
</dbReference>
<keyword evidence="1 3" id="KW-0378">Hydrolase</keyword>
<protein>
    <submittedName>
        <fullName evidence="3">Putative amidohydrolase</fullName>
    </submittedName>
</protein>
<dbReference type="GO" id="GO:0016811">
    <property type="term" value="F:hydrolase activity, acting on carbon-nitrogen (but not peptide) bonds, in linear amides"/>
    <property type="evidence" value="ECO:0007669"/>
    <property type="project" value="UniProtKB-ARBA"/>
</dbReference>
<evidence type="ECO:0000313" key="4">
    <source>
        <dbReference type="Proteomes" id="UP000568380"/>
    </source>
</evidence>
<comment type="caution">
    <text evidence="3">The sequence shown here is derived from an EMBL/GenBank/DDBJ whole genome shotgun (WGS) entry which is preliminary data.</text>
</comment>
<dbReference type="PROSITE" id="PS50263">
    <property type="entry name" value="CN_HYDROLASE"/>
    <property type="match status" value="1"/>
</dbReference>
<evidence type="ECO:0000313" key="3">
    <source>
        <dbReference type="EMBL" id="MBB5081566.1"/>
    </source>
</evidence>
<dbReference type="AlphaFoldDB" id="A0A7W8EJI9"/>
<dbReference type="InterPro" id="IPR036526">
    <property type="entry name" value="C-N_Hydrolase_sf"/>
</dbReference>
<reference evidence="3 4" key="1">
    <citation type="submission" date="2020-08" db="EMBL/GenBank/DDBJ databases">
        <title>Genomic Encyclopedia of Type Strains, Phase IV (KMG-IV): sequencing the most valuable type-strain genomes for metagenomic binning, comparative biology and taxonomic classification.</title>
        <authorList>
            <person name="Goeker M."/>
        </authorList>
    </citation>
    <scope>NUCLEOTIDE SEQUENCE [LARGE SCALE GENOMIC DNA]</scope>
    <source>
        <strain evidence="3 4">DSM 45385</strain>
    </source>
</reference>
<dbReference type="SUPFAM" id="SSF56317">
    <property type="entry name" value="Carbon-nitrogen hydrolase"/>
    <property type="match status" value="1"/>
</dbReference>
<feature type="domain" description="CN hydrolase" evidence="2">
    <location>
        <begin position="6"/>
        <end position="241"/>
    </location>
</feature>
<accession>A0A7W8EJI9</accession>
<dbReference type="EMBL" id="JACHIN010000011">
    <property type="protein sequence ID" value="MBB5081566.1"/>
    <property type="molecule type" value="Genomic_DNA"/>
</dbReference>
<proteinExistence type="predicted"/>
<name>A0A7W8EJI9_9ACTN</name>
<dbReference type="PANTHER" id="PTHR43674:SF2">
    <property type="entry name" value="BETA-UREIDOPROPIONASE"/>
    <property type="match status" value="1"/>
</dbReference>
<dbReference type="Gene3D" id="3.60.110.10">
    <property type="entry name" value="Carbon-nitrogen hydrolase"/>
    <property type="match status" value="1"/>
</dbReference>
<dbReference type="Pfam" id="PF00795">
    <property type="entry name" value="CN_hydrolase"/>
    <property type="match status" value="1"/>
</dbReference>